<keyword evidence="3" id="KW-1185">Reference proteome</keyword>
<dbReference type="EMBL" id="BEXD01001857">
    <property type="protein sequence ID" value="GBB96038.1"/>
    <property type="molecule type" value="Genomic_DNA"/>
</dbReference>
<comment type="caution">
    <text evidence="1">The sequence shown here is derived from an EMBL/GenBank/DDBJ whole genome shotgun (WGS) entry which is preliminary data.</text>
</comment>
<dbReference type="OrthoDB" id="10265785at2759"/>
<name>A0A2Z6RVP6_9GLOM</name>
<dbReference type="GO" id="GO:0004386">
    <property type="term" value="F:helicase activity"/>
    <property type="evidence" value="ECO:0007669"/>
    <property type="project" value="UniProtKB-KW"/>
</dbReference>
<dbReference type="AlphaFoldDB" id="A0A2Z6RVP6"/>
<dbReference type="Gene3D" id="3.40.50.300">
    <property type="entry name" value="P-loop containing nucleotide triphosphate hydrolases"/>
    <property type="match status" value="1"/>
</dbReference>
<reference evidence="2" key="2">
    <citation type="submission" date="2019-10" db="EMBL/GenBank/DDBJ databases">
        <title>Conservation and host-specific expression of non-tandemly repeated heterogenous ribosome RNA gene in arbuscular mycorrhizal fungi.</title>
        <authorList>
            <person name="Maeda T."/>
            <person name="Kobayashi Y."/>
            <person name="Nakagawa T."/>
            <person name="Ezawa T."/>
            <person name="Yamaguchi K."/>
            <person name="Bino T."/>
            <person name="Nishimoto Y."/>
            <person name="Shigenobu S."/>
            <person name="Kawaguchi M."/>
        </authorList>
    </citation>
    <scope>NUCLEOTIDE SEQUENCE</scope>
    <source>
        <strain evidence="2">HR1</strain>
    </source>
</reference>
<evidence type="ECO:0000313" key="3">
    <source>
        <dbReference type="Proteomes" id="UP000247702"/>
    </source>
</evidence>
<dbReference type="SUPFAM" id="SSF52540">
    <property type="entry name" value="P-loop containing nucleoside triphosphate hydrolases"/>
    <property type="match status" value="1"/>
</dbReference>
<reference evidence="1 3" key="1">
    <citation type="submission" date="2017-11" db="EMBL/GenBank/DDBJ databases">
        <title>The genome of Rhizophagus clarus HR1 reveals common genetic basis of auxotrophy among arbuscular mycorrhizal fungi.</title>
        <authorList>
            <person name="Kobayashi Y."/>
        </authorList>
    </citation>
    <scope>NUCLEOTIDE SEQUENCE [LARGE SCALE GENOMIC DNA]</scope>
    <source>
        <strain evidence="1 3">HR1</strain>
    </source>
</reference>
<dbReference type="InterPro" id="IPR027417">
    <property type="entry name" value="P-loop_NTPase"/>
</dbReference>
<keyword evidence="2" id="KW-0378">Hydrolase</keyword>
<dbReference type="EMBL" id="BLAL01000061">
    <property type="protein sequence ID" value="GES82571.1"/>
    <property type="molecule type" value="Genomic_DNA"/>
</dbReference>
<evidence type="ECO:0000313" key="1">
    <source>
        <dbReference type="EMBL" id="GBB96038.1"/>
    </source>
</evidence>
<proteinExistence type="predicted"/>
<accession>A0A2Z6RVP6</accession>
<keyword evidence="2" id="KW-0067">ATP-binding</keyword>
<dbReference type="Proteomes" id="UP000247702">
    <property type="component" value="Unassembled WGS sequence"/>
</dbReference>
<sequence length="98" mass="11135">MTGRTTLKDDILRLSKIVHIVATPGAIWDLAGKGVADFSEYPTFIMDEVDKLLNSFVHNYEIMKQNFISVVTVFYLIRFQLFTIPNKASTIIFSLSAF</sequence>
<dbReference type="STRING" id="94130.A0A2Z6RVP6"/>
<dbReference type="Proteomes" id="UP000615446">
    <property type="component" value="Unassembled WGS sequence"/>
</dbReference>
<gene>
    <name evidence="2" type="ORF">RCL2_000976700</name>
    <name evidence="1" type="ORF">RclHR1_02670007</name>
</gene>
<keyword evidence="2" id="KW-0547">Nucleotide-binding</keyword>
<protein>
    <submittedName>
        <fullName evidence="2">ATP-dependent RNA helicase DHH1</fullName>
    </submittedName>
</protein>
<keyword evidence="2" id="KW-0347">Helicase</keyword>
<evidence type="ECO:0000313" key="2">
    <source>
        <dbReference type="EMBL" id="GES82571.1"/>
    </source>
</evidence>
<organism evidence="1 3">
    <name type="scientific">Rhizophagus clarus</name>
    <dbReference type="NCBI Taxonomy" id="94130"/>
    <lineage>
        <taxon>Eukaryota</taxon>
        <taxon>Fungi</taxon>
        <taxon>Fungi incertae sedis</taxon>
        <taxon>Mucoromycota</taxon>
        <taxon>Glomeromycotina</taxon>
        <taxon>Glomeromycetes</taxon>
        <taxon>Glomerales</taxon>
        <taxon>Glomeraceae</taxon>
        <taxon>Rhizophagus</taxon>
    </lineage>
</organism>